<dbReference type="Proteomes" id="UP000244197">
    <property type="component" value="Unassembled WGS sequence"/>
</dbReference>
<keyword evidence="3" id="KW-0804">Transcription</keyword>
<dbReference type="PANTHER" id="PTHR30265:SF7">
    <property type="entry name" value="TRANSCRIPTION ANTITERMINATION PROTEIN RFAH"/>
    <property type="match status" value="1"/>
</dbReference>
<protein>
    <submittedName>
        <fullName evidence="5">Transcription/translation regulatory transformer protein RfaH</fullName>
    </submittedName>
</protein>
<accession>A0A2T5EAN7</accession>
<dbReference type="Pfam" id="PF02357">
    <property type="entry name" value="NusG"/>
    <property type="match status" value="1"/>
</dbReference>
<keyword evidence="1" id="KW-0889">Transcription antitermination</keyword>
<evidence type="ECO:0000313" key="6">
    <source>
        <dbReference type="Proteomes" id="UP000244197"/>
    </source>
</evidence>
<sequence length="136" mass="15364">CYYPKFRVNKMKKGKIISSTEPLFPSYIFIQFDYEIGPSFTSIRSTRGVVDFVRKGNVPIEVDASLITSLENLTVKANVEQKKNKCGDVIKIKRGQFSGVEAVFYESGGDARSIILINLINTRTKVSIENEDIDFQ</sequence>
<gene>
    <name evidence="5" type="ORF">CWO07_25970</name>
</gene>
<evidence type="ECO:0000256" key="1">
    <source>
        <dbReference type="ARBA" id="ARBA00022814"/>
    </source>
</evidence>
<name>A0A2T5EAN7_VIBSP</name>
<evidence type="ECO:0000256" key="3">
    <source>
        <dbReference type="ARBA" id="ARBA00023163"/>
    </source>
</evidence>
<dbReference type="PANTHER" id="PTHR30265">
    <property type="entry name" value="RHO-INTERACTING TRANSCRIPTION TERMINATION FACTOR NUSG"/>
    <property type="match status" value="1"/>
</dbReference>
<feature type="domain" description="NusG-like N-terminal" evidence="4">
    <location>
        <begin position="1"/>
        <end position="68"/>
    </location>
</feature>
<reference evidence="5 6" key="1">
    <citation type="submission" date="2017-11" db="EMBL/GenBank/DDBJ databases">
        <title>Population delineation of vibrios coincides with oyster pathogenicity.</title>
        <authorList>
            <person name="Bruto M."/>
            <person name="Labreuche Y."/>
            <person name="James A."/>
            <person name="Piel D."/>
            <person name="Chenivesse S."/>
            <person name="Petton B."/>
            <person name="Polz M.F."/>
            <person name="Le Roux F."/>
        </authorList>
    </citation>
    <scope>NUCLEOTIDE SEQUENCE [LARGE SCALE GENOMIC DNA]</scope>
    <source>
        <strain evidence="5 6">FF_144</strain>
    </source>
</reference>
<dbReference type="GO" id="GO:0005829">
    <property type="term" value="C:cytosol"/>
    <property type="evidence" value="ECO:0007669"/>
    <property type="project" value="TreeGrafter"/>
</dbReference>
<dbReference type="EMBL" id="PIFK01000127">
    <property type="protein sequence ID" value="PTP16409.1"/>
    <property type="molecule type" value="Genomic_DNA"/>
</dbReference>
<evidence type="ECO:0000259" key="4">
    <source>
        <dbReference type="Pfam" id="PF02357"/>
    </source>
</evidence>
<dbReference type="InterPro" id="IPR006645">
    <property type="entry name" value="NGN-like_dom"/>
</dbReference>
<feature type="non-terminal residue" evidence="5">
    <location>
        <position position="1"/>
    </location>
</feature>
<keyword evidence="2" id="KW-0805">Transcription regulation</keyword>
<dbReference type="Gene3D" id="3.30.70.940">
    <property type="entry name" value="NusG, N-terminal domain"/>
    <property type="match status" value="1"/>
</dbReference>
<organism evidence="5 6">
    <name type="scientific">Vibrio splendidus</name>
    <dbReference type="NCBI Taxonomy" id="29497"/>
    <lineage>
        <taxon>Bacteria</taxon>
        <taxon>Pseudomonadati</taxon>
        <taxon>Pseudomonadota</taxon>
        <taxon>Gammaproteobacteria</taxon>
        <taxon>Vibrionales</taxon>
        <taxon>Vibrionaceae</taxon>
        <taxon>Vibrio</taxon>
    </lineage>
</organism>
<dbReference type="GO" id="GO:0031564">
    <property type="term" value="P:transcription antitermination"/>
    <property type="evidence" value="ECO:0007669"/>
    <property type="project" value="UniProtKB-KW"/>
</dbReference>
<evidence type="ECO:0000256" key="2">
    <source>
        <dbReference type="ARBA" id="ARBA00023015"/>
    </source>
</evidence>
<comment type="caution">
    <text evidence="5">The sequence shown here is derived from an EMBL/GenBank/DDBJ whole genome shotgun (WGS) entry which is preliminary data.</text>
</comment>
<dbReference type="GO" id="GO:0006354">
    <property type="term" value="P:DNA-templated transcription elongation"/>
    <property type="evidence" value="ECO:0007669"/>
    <property type="project" value="InterPro"/>
</dbReference>
<dbReference type="InterPro" id="IPR036735">
    <property type="entry name" value="NGN_dom_sf"/>
</dbReference>
<dbReference type="NCBIfam" id="NF006534">
    <property type="entry name" value="PRK09014.1"/>
    <property type="match status" value="1"/>
</dbReference>
<proteinExistence type="predicted"/>
<dbReference type="InterPro" id="IPR043425">
    <property type="entry name" value="NusG-like"/>
</dbReference>
<dbReference type="RefSeq" id="WP_108188498.1">
    <property type="nucleotide sequence ID" value="NZ_PIFK01000127.1"/>
</dbReference>
<dbReference type="SUPFAM" id="SSF82679">
    <property type="entry name" value="N-utilization substance G protein NusG, N-terminal domain"/>
    <property type="match status" value="1"/>
</dbReference>
<evidence type="ECO:0000313" key="5">
    <source>
        <dbReference type="EMBL" id="PTP16409.1"/>
    </source>
</evidence>
<dbReference type="AlphaFoldDB" id="A0A2T5EAN7"/>